<organism evidence="1 2">
    <name type="scientific">Auriscalpium vulgare</name>
    <dbReference type="NCBI Taxonomy" id="40419"/>
    <lineage>
        <taxon>Eukaryota</taxon>
        <taxon>Fungi</taxon>
        <taxon>Dikarya</taxon>
        <taxon>Basidiomycota</taxon>
        <taxon>Agaricomycotina</taxon>
        <taxon>Agaricomycetes</taxon>
        <taxon>Russulales</taxon>
        <taxon>Auriscalpiaceae</taxon>
        <taxon>Auriscalpium</taxon>
    </lineage>
</organism>
<accession>A0ACB8RB80</accession>
<gene>
    <name evidence="1" type="ORF">FA95DRAFT_1565447</name>
</gene>
<dbReference type="EMBL" id="MU276127">
    <property type="protein sequence ID" value="KAI0041374.1"/>
    <property type="molecule type" value="Genomic_DNA"/>
</dbReference>
<reference evidence="1" key="2">
    <citation type="journal article" date="2022" name="New Phytol.">
        <title>Evolutionary transition to the ectomycorrhizal habit in the genomes of a hyperdiverse lineage of mushroom-forming fungi.</title>
        <authorList>
            <person name="Looney B."/>
            <person name="Miyauchi S."/>
            <person name="Morin E."/>
            <person name="Drula E."/>
            <person name="Courty P.E."/>
            <person name="Kohler A."/>
            <person name="Kuo A."/>
            <person name="LaButti K."/>
            <person name="Pangilinan J."/>
            <person name="Lipzen A."/>
            <person name="Riley R."/>
            <person name="Andreopoulos W."/>
            <person name="He G."/>
            <person name="Johnson J."/>
            <person name="Nolan M."/>
            <person name="Tritt A."/>
            <person name="Barry K.W."/>
            <person name="Grigoriev I.V."/>
            <person name="Nagy L.G."/>
            <person name="Hibbett D."/>
            <person name="Henrissat B."/>
            <person name="Matheny P.B."/>
            <person name="Labbe J."/>
            <person name="Martin F.M."/>
        </authorList>
    </citation>
    <scope>NUCLEOTIDE SEQUENCE</scope>
    <source>
        <strain evidence="1">FP105234-sp</strain>
    </source>
</reference>
<keyword evidence="2" id="KW-1185">Reference proteome</keyword>
<evidence type="ECO:0000313" key="1">
    <source>
        <dbReference type="EMBL" id="KAI0041374.1"/>
    </source>
</evidence>
<name>A0ACB8RB80_9AGAM</name>
<evidence type="ECO:0000313" key="2">
    <source>
        <dbReference type="Proteomes" id="UP000814033"/>
    </source>
</evidence>
<sequence length="355" mass="39952">MSAPPSPSTGSSTPSMVDFYLPSMQKDHTKLKLQQLRDKIALRRSGALHTPHSTIQPGAIGRLGISSADSKLNRQSQVRLKSGSILMRMWRLLPSSCRMSAYNILRLIGDKLYNPQDADPTAHRLPFNLYCKSSGVTQSEIIAMVLVAENTDIPVPRVLDVIENDDELFVLMTRLPGVPCSGLMSEMDQSSREGVKNDLRCWLAQLRRLPVPPHAKVSDCLGGGSMQHRIASTPIGPFPSVSDVHEYILSHVWGPHRDEVLDVARLLSYSKTHRLCFTHGDLRPWNVLYHNGHLSGLVDFGSAGWFPEYWEHATATFCTSPWWKSMFFELFPEYEDEIDVEDLVFSVPSTHPEMW</sequence>
<reference evidence="1" key="1">
    <citation type="submission" date="2021-02" db="EMBL/GenBank/DDBJ databases">
        <authorList>
            <consortium name="DOE Joint Genome Institute"/>
            <person name="Ahrendt S."/>
            <person name="Looney B.P."/>
            <person name="Miyauchi S."/>
            <person name="Morin E."/>
            <person name="Drula E."/>
            <person name="Courty P.E."/>
            <person name="Chicoki N."/>
            <person name="Fauchery L."/>
            <person name="Kohler A."/>
            <person name="Kuo A."/>
            <person name="Labutti K."/>
            <person name="Pangilinan J."/>
            <person name="Lipzen A."/>
            <person name="Riley R."/>
            <person name="Andreopoulos W."/>
            <person name="He G."/>
            <person name="Johnson J."/>
            <person name="Barry K.W."/>
            <person name="Grigoriev I.V."/>
            <person name="Nagy L."/>
            <person name="Hibbett D."/>
            <person name="Henrissat B."/>
            <person name="Matheny P.B."/>
            <person name="Labbe J."/>
            <person name="Martin F."/>
        </authorList>
    </citation>
    <scope>NUCLEOTIDE SEQUENCE</scope>
    <source>
        <strain evidence="1">FP105234-sp</strain>
    </source>
</reference>
<protein>
    <submittedName>
        <fullName evidence="1">Kinase-like protein</fullName>
    </submittedName>
</protein>
<comment type="caution">
    <text evidence="1">The sequence shown here is derived from an EMBL/GenBank/DDBJ whole genome shotgun (WGS) entry which is preliminary data.</text>
</comment>
<dbReference type="Proteomes" id="UP000814033">
    <property type="component" value="Unassembled WGS sequence"/>
</dbReference>
<proteinExistence type="predicted"/>